<organism evidence="5 6">
    <name type="scientific">Tsukamurella conjunctivitidis</name>
    <dbReference type="NCBI Taxonomy" id="2592068"/>
    <lineage>
        <taxon>Bacteria</taxon>
        <taxon>Bacillati</taxon>
        <taxon>Actinomycetota</taxon>
        <taxon>Actinomycetes</taxon>
        <taxon>Mycobacteriales</taxon>
        <taxon>Tsukamurellaceae</taxon>
        <taxon>Tsukamurella</taxon>
    </lineage>
</organism>
<dbReference type="EMBL" id="VIGX01000343">
    <property type="protein sequence ID" value="TWS19044.1"/>
    <property type="molecule type" value="Genomic_DNA"/>
</dbReference>
<dbReference type="InterPro" id="IPR015421">
    <property type="entry name" value="PyrdxlP-dep_Trfase_major"/>
</dbReference>
<dbReference type="CDD" id="cd00609">
    <property type="entry name" value="AAT_like"/>
    <property type="match status" value="1"/>
</dbReference>
<name>A0A5C5R9E8_9ACTN</name>
<dbReference type="InterPro" id="IPR004839">
    <property type="entry name" value="Aminotransferase_I/II_large"/>
</dbReference>
<keyword evidence="3 5" id="KW-0808">Transferase</keyword>
<dbReference type="Pfam" id="PF00155">
    <property type="entry name" value="Aminotran_1_2"/>
    <property type="match status" value="1"/>
</dbReference>
<reference evidence="5 6" key="1">
    <citation type="submission" date="2019-06" db="EMBL/GenBank/DDBJ databases">
        <title>Tsukamurella conjunctivitidis sp. nov., Tsukamurella assacharolytica sp. nov. and Tsukamurella sputae sp. nov. isolated from patients with conjunctivitis, bacteraemia (lymphoma) and respiratory infection (sputum) in Hong Kong.</title>
        <authorList>
            <person name="Teng J.L.L."/>
            <person name="Lee H.H."/>
            <person name="Fong J.Y.H."/>
            <person name="Fok K.M.N."/>
            <person name="Lau S.K.P."/>
            <person name="Woo P.C.Y."/>
        </authorList>
    </citation>
    <scope>NUCLEOTIDE SEQUENCE [LARGE SCALE GENOMIC DNA]</scope>
    <source>
        <strain evidence="5 6">HKU72</strain>
    </source>
</reference>
<feature type="domain" description="Aminotransferase class I/classII large" evidence="4">
    <location>
        <begin position="3"/>
        <end position="150"/>
    </location>
</feature>
<evidence type="ECO:0000313" key="6">
    <source>
        <dbReference type="Proteomes" id="UP000319375"/>
    </source>
</evidence>
<evidence type="ECO:0000313" key="5">
    <source>
        <dbReference type="EMBL" id="TWS19044.1"/>
    </source>
</evidence>
<protein>
    <submittedName>
        <fullName evidence="5">Aminotransferase class I/II-fold pyridoxal phosphate-dependent enzyme</fullName>
    </submittedName>
</protein>
<dbReference type="Gene3D" id="3.40.640.10">
    <property type="entry name" value="Type I PLP-dependent aspartate aminotransferase-like (Major domain)"/>
    <property type="match status" value="1"/>
</dbReference>
<dbReference type="PANTHER" id="PTHR42832:SF3">
    <property type="entry name" value="L-GLUTAMINE--4-(METHYLSULFANYL)-2-OXOBUTANOATE AMINOTRANSFERASE"/>
    <property type="match status" value="1"/>
</dbReference>
<keyword evidence="6" id="KW-1185">Reference proteome</keyword>
<sequence>EISTLSKTYSMAGWRFGYAAGDAEAIAALRAYQSVAFSTIFGAVQDAAEAALRGDQDCVGRIAATYAHRRESVVAGLRRQGWHVAATPGTFFVWARARGTGDGEALAERLLEEAHVAVAPGEGFGEQGRGWFRLSLVHDEDTLVEALRRLEEWSRAQGRSQV</sequence>
<dbReference type="RefSeq" id="WP_146489564.1">
    <property type="nucleotide sequence ID" value="NZ_VIGX01000343.1"/>
</dbReference>
<comment type="cofactor">
    <cofactor evidence="1">
        <name>pyridoxal 5'-phosphate</name>
        <dbReference type="ChEBI" id="CHEBI:597326"/>
    </cofactor>
</comment>
<dbReference type="OrthoDB" id="4547177at2"/>
<keyword evidence="2 5" id="KW-0032">Aminotransferase</keyword>
<dbReference type="Gene3D" id="3.90.1150.10">
    <property type="entry name" value="Aspartate Aminotransferase, domain 1"/>
    <property type="match status" value="1"/>
</dbReference>
<gene>
    <name evidence="5" type="ORF">FK530_25705</name>
</gene>
<dbReference type="InterPro" id="IPR015424">
    <property type="entry name" value="PyrdxlP-dep_Trfase"/>
</dbReference>
<comment type="caution">
    <text evidence="5">The sequence shown here is derived from an EMBL/GenBank/DDBJ whole genome shotgun (WGS) entry which is preliminary data.</text>
</comment>
<dbReference type="Proteomes" id="UP000319375">
    <property type="component" value="Unassembled WGS sequence"/>
</dbReference>
<accession>A0A5C5R9E8</accession>
<evidence type="ECO:0000256" key="2">
    <source>
        <dbReference type="ARBA" id="ARBA00022576"/>
    </source>
</evidence>
<evidence type="ECO:0000259" key="4">
    <source>
        <dbReference type="Pfam" id="PF00155"/>
    </source>
</evidence>
<evidence type="ECO:0000256" key="3">
    <source>
        <dbReference type="ARBA" id="ARBA00022679"/>
    </source>
</evidence>
<dbReference type="InterPro" id="IPR015422">
    <property type="entry name" value="PyrdxlP-dep_Trfase_small"/>
</dbReference>
<dbReference type="PANTHER" id="PTHR42832">
    <property type="entry name" value="AMINO ACID AMINOTRANSFERASE"/>
    <property type="match status" value="1"/>
</dbReference>
<dbReference type="InterPro" id="IPR050881">
    <property type="entry name" value="LL-DAP_aminotransferase"/>
</dbReference>
<feature type="non-terminal residue" evidence="5">
    <location>
        <position position="1"/>
    </location>
</feature>
<evidence type="ECO:0000256" key="1">
    <source>
        <dbReference type="ARBA" id="ARBA00001933"/>
    </source>
</evidence>
<proteinExistence type="predicted"/>
<dbReference type="GO" id="GO:0030170">
    <property type="term" value="F:pyridoxal phosphate binding"/>
    <property type="evidence" value="ECO:0007669"/>
    <property type="project" value="InterPro"/>
</dbReference>
<dbReference type="SUPFAM" id="SSF53383">
    <property type="entry name" value="PLP-dependent transferases"/>
    <property type="match status" value="1"/>
</dbReference>
<dbReference type="AlphaFoldDB" id="A0A5C5R9E8"/>
<dbReference type="GO" id="GO:0008483">
    <property type="term" value="F:transaminase activity"/>
    <property type="evidence" value="ECO:0007669"/>
    <property type="project" value="UniProtKB-KW"/>
</dbReference>